<keyword evidence="25" id="KW-0325">Glycoprotein</keyword>
<evidence type="ECO:0000256" key="23">
    <source>
        <dbReference type="ARBA" id="ARBA00023157"/>
    </source>
</evidence>
<evidence type="ECO:0000256" key="31">
    <source>
        <dbReference type="ARBA" id="ARBA00032780"/>
    </source>
</evidence>
<feature type="cross-link" description="Glycyl lysine isopeptide (Lys-Gly) (interchain with G-Cter in ubiquitin)" evidence="33">
    <location>
        <position position="409"/>
    </location>
</feature>
<sequence>MGCDRNCGLIAGAVIGAVLAVFGGILMPVGDMLIEKTIKKEVVLEEGTIAFKNWVKTGTEVYRQFWIYEVQNPQEVMVNSSNIKVKQRGPYTYRVRYLAKENITQDPEDHTVSFVQPKGAIFEPSLSVGTENDTFTVLNLAVAYNNTVDGVYKVFNGKDNISKVAIIDTYKGKRNLSYWPSYCDMINGTDAASFPPFVEKTRVLQFFSSDICRSIYAVFESDINLKGIPVYRFVLPSKAFASPVQNPDNHCFCTEKVISKNCTSYGVLDISKCKDGKPVYISLPHFLHASPDVSEPIEGLNPNEEEHRTYLDIEPITGFTLRFAKRLQVNMLVKPARKIEALKSLKRNYLVPILWLNETGTIGDEKAEMFRKQVTGKINLLGLVEMILLSVGVVMFVAFMISYCACRSKTVK</sequence>
<comment type="catalytic activity">
    <reaction evidence="3">
        <text>hexadecanoate(out) = hexadecanoate(in)</text>
        <dbReference type="Rhea" id="RHEA:45256"/>
        <dbReference type="ChEBI" id="CHEBI:7896"/>
    </reaction>
    <physiologicalReaction direction="left-to-right" evidence="3">
        <dbReference type="Rhea" id="RHEA:45257"/>
    </physiologicalReaction>
</comment>
<keyword evidence="26" id="KW-0449">Lipoprotein</keyword>
<evidence type="ECO:0000256" key="22">
    <source>
        <dbReference type="ARBA" id="ARBA00023139"/>
    </source>
</evidence>
<evidence type="ECO:0000256" key="11">
    <source>
        <dbReference type="ARBA" id="ARBA00020772"/>
    </source>
</evidence>
<reference evidence="36" key="1">
    <citation type="submission" date="2025-08" db="UniProtKB">
        <authorList>
            <consortium name="Ensembl"/>
        </authorList>
    </citation>
    <scope>IDENTIFICATION</scope>
</reference>
<protein>
    <recommendedName>
        <fullName evidence="11">Platelet glycoprotein 4</fullName>
    </recommendedName>
    <alternativeName>
        <fullName evidence="31">Glycoprotein IIIb</fullName>
    </alternativeName>
    <alternativeName>
        <fullName evidence="29">PAS IV</fullName>
    </alternativeName>
    <alternativeName>
        <fullName evidence="30">PAS-4</fullName>
    </alternativeName>
    <alternativeName>
        <fullName evidence="28">Platelet glycoprotein IV</fullName>
    </alternativeName>
</protein>
<evidence type="ECO:0000256" key="29">
    <source>
        <dbReference type="ARBA" id="ARBA00031821"/>
    </source>
</evidence>
<evidence type="ECO:0000256" key="17">
    <source>
        <dbReference type="ARBA" id="ARBA00022889"/>
    </source>
</evidence>
<keyword evidence="16 33" id="KW-0832">Ubl conjugation</keyword>
<comment type="catalytic activity">
    <reaction evidence="2">
        <text>(9Z)-octadecenoate(out) = (9Z)-octadecenoate(in)</text>
        <dbReference type="Rhea" id="RHEA:33655"/>
        <dbReference type="ChEBI" id="CHEBI:30823"/>
    </reaction>
    <physiologicalReaction direction="left-to-right" evidence="2">
        <dbReference type="Rhea" id="RHEA:33656"/>
    </physiologicalReaction>
</comment>
<dbReference type="GO" id="GO:0019915">
    <property type="term" value="P:lipid storage"/>
    <property type="evidence" value="ECO:0007669"/>
    <property type="project" value="TreeGrafter"/>
</dbReference>
<evidence type="ECO:0000256" key="32">
    <source>
        <dbReference type="PIRSR" id="PIRSR605428-50"/>
    </source>
</evidence>
<dbReference type="AlphaFoldDB" id="A0A8C8ZQD4"/>
<proteinExistence type="inferred from homology"/>
<dbReference type="GO" id="GO:0005041">
    <property type="term" value="F:low-density lipoprotein particle receptor activity"/>
    <property type="evidence" value="ECO:0007669"/>
    <property type="project" value="TreeGrafter"/>
</dbReference>
<dbReference type="PRINTS" id="PR01610">
    <property type="entry name" value="CD36ANTIGEN"/>
</dbReference>
<dbReference type="Proteomes" id="UP000694414">
    <property type="component" value="Unplaced"/>
</dbReference>
<dbReference type="GO" id="GO:0009986">
    <property type="term" value="C:cell surface"/>
    <property type="evidence" value="ECO:0007669"/>
    <property type="project" value="TreeGrafter"/>
</dbReference>
<dbReference type="PANTHER" id="PTHR11923:SF12">
    <property type="entry name" value="PLATELET GLYCOPROTEIN 4"/>
    <property type="match status" value="1"/>
</dbReference>
<feature type="cross-link" description="Glycyl lysine isopeptide (Lys-Gly) (interchain with G-Cter in ubiquitin)" evidence="33">
    <location>
        <position position="412"/>
    </location>
</feature>
<keyword evidence="14 33" id="KW-1017">Isopeptide bond</keyword>
<comment type="catalytic activity">
    <reaction evidence="27">
        <text>tetracosanoate(out) = tetracosanoate(in)</text>
        <dbReference type="Rhea" id="RHEA:45260"/>
        <dbReference type="ChEBI" id="CHEBI:31014"/>
    </reaction>
    <physiologicalReaction direction="left-to-right" evidence="27">
        <dbReference type="Rhea" id="RHEA:45261"/>
    </physiologicalReaction>
</comment>
<dbReference type="GO" id="GO:0007155">
    <property type="term" value="P:cell adhesion"/>
    <property type="evidence" value="ECO:0007669"/>
    <property type="project" value="UniProtKB-KW"/>
</dbReference>
<evidence type="ECO:0000256" key="16">
    <source>
        <dbReference type="ARBA" id="ARBA00022843"/>
    </source>
</evidence>
<evidence type="ECO:0000256" key="25">
    <source>
        <dbReference type="ARBA" id="ARBA00023180"/>
    </source>
</evidence>
<dbReference type="GeneTree" id="ENSGT00940000153372"/>
<evidence type="ECO:0000313" key="37">
    <source>
        <dbReference type="Proteomes" id="UP000694414"/>
    </source>
</evidence>
<evidence type="ECO:0000256" key="26">
    <source>
        <dbReference type="ARBA" id="ARBA00023288"/>
    </source>
</evidence>
<evidence type="ECO:0000256" key="33">
    <source>
        <dbReference type="PIRSR" id="PIRSR605428-51"/>
    </source>
</evidence>
<dbReference type="GO" id="GO:0006898">
    <property type="term" value="P:receptor-mediated endocytosis"/>
    <property type="evidence" value="ECO:0007669"/>
    <property type="project" value="TreeGrafter"/>
</dbReference>
<evidence type="ECO:0000256" key="35">
    <source>
        <dbReference type="SAM" id="Phobius"/>
    </source>
</evidence>
<dbReference type="InterPro" id="IPR002159">
    <property type="entry name" value="CD36_fam"/>
</dbReference>
<evidence type="ECO:0000256" key="27">
    <source>
        <dbReference type="ARBA" id="ARBA00023949"/>
    </source>
</evidence>
<comment type="catalytic activity">
    <reaction evidence="4">
        <text>tetradecanoate(out) = tetradecanoate(in)</text>
        <dbReference type="Rhea" id="RHEA:45252"/>
        <dbReference type="ChEBI" id="CHEBI:30807"/>
    </reaction>
    <physiologicalReaction direction="left-to-right" evidence="4">
        <dbReference type="Rhea" id="RHEA:45253"/>
    </physiologicalReaction>
</comment>
<evidence type="ECO:0000256" key="15">
    <source>
        <dbReference type="ARBA" id="ARBA00022692"/>
    </source>
</evidence>
<comment type="catalytic activity">
    <reaction evidence="5">
        <text>butanoate(out) = butanoate(in)</text>
        <dbReference type="Rhea" id="RHEA:45248"/>
        <dbReference type="ChEBI" id="CHEBI:17968"/>
    </reaction>
    <physiologicalReaction direction="left-to-right" evidence="5">
        <dbReference type="Rhea" id="RHEA:45249"/>
    </physiologicalReaction>
</comment>
<evidence type="ECO:0000256" key="9">
    <source>
        <dbReference type="ARBA" id="ARBA00004651"/>
    </source>
</evidence>
<reference evidence="36" key="2">
    <citation type="submission" date="2025-09" db="UniProtKB">
        <authorList>
            <consortium name="Ensembl"/>
        </authorList>
    </citation>
    <scope>IDENTIFICATION</scope>
</reference>
<feature type="transmembrane region" description="Helical" evidence="35">
    <location>
        <begin position="380"/>
        <end position="406"/>
    </location>
</feature>
<dbReference type="GO" id="GO:0150094">
    <property type="term" value="P:amyloid-beta clearance by cellular catabolic process"/>
    <property type="evidence" value="ECO:0007669"/>
    <property type="project" value="TreeGrafter"/>
</dbReference>
<feature type="disulfide bond" evidence="34">
    <location>
        <begin position="253"/>
        <end position="262"/>
    </location>
</feature>
<keyword evidence="12" id="KW-0813">Transport</keyword>
<dbReference type="Pfam" id="PF01130">
    <property type="entry name" value="CD36"/>
    <property type="match status" value="2"/>
</dbReference>
<keyword evidence="13" id="KW-1003">Cell membrane</keyword>
<evidence type="ECO:0000256" key="3">
    <source>
        <dbReference type="ARBA" id="ARBA00000934"/>
    </source>
</evidence>
<dbReference type="GO" id="GO:0005901">
    <property type="term" value="C:caveola"/>
    <property type="evidence" value="ECO:0007669"/>
    <property type="project" value="TreeGrafter"/>
</dbReference>
<evidence type="ECO:0000256" key="6">
    <source>
        <dbReference type="ARBA" id="ARBA00004221"/>
    </source>
</evidence>
<keyword evidence="23 34" id="KW-1015">Disulfide bond</keyword>
<keyword evidence="37" id="KW-1185">Reference proteome</keyword>
<dbReference type="PANTHER" id="PTHR11923">
    <property type="entry name" value="SCAVENGER RECEPTOR CLASS B TYPE-1 SR-B1"/>
    <property type="match status" value="1"/>
</dbReference>
<keyword evidence="19" id="KW-0333">Golgi apparatus</keyword>
<evidence type="ECO:0000256" key="5">
    <source>
        <dbReference type="ARBA" id="ARBA00001892"/>
    </source>
</evidence>
<keyword evidence="21 35" id="KW-0472">Membrane</keyword>
<dbReference type="Ensembl" id="ENSPSMT00000023916.1">
    <property type="protein sequence ID" value="ENSPSMP00000020624.1"/>
    <property type="gene ID" value="ENSPSMG00000014358.1"/>
</dbReference>
<evidence type="ECO:0000256" key="4">
    <source>
        <dbReference type="ARBA" id="ARBA00000996"/>
    </source>
</evidence>
<dbReference type="PRINTS" id="PR01609">
    <property type="entry name" value="CD36FAMILY"/>
</dbReference>
<evidence type="ECO:0000313" key="36">
    <source>
        <dbReference type="Ensembl" id="ENSPSMP00000020624.1"/>
    </source>
</evidence>
<evidence type="ECO:0000256" key="21">
    <source>
        <dbReference type="ARBA" id="ARBA00023136"/>
    </source>
</evidence>
<evidence type="ECO:0000256" key="2">
    <source>
        <dbReference type="ARBA" id="ARBA00000626"/>
    </source>
</evidence>
<keyword evidence="24" id="KW-0675">Receptor</keyword>
<evidence type="ECO:0000256" key="14">
    <source>
        <dbReference type="ARBA" id="ARBA00022499"/>
    </source>
</evidence>
<dbReference type="GO" id="GO:0016324">
    <property type="term" value="C:apical plasma membrane"/>
    <property type="evidence" value="ECO:0007669"/>
    <property type="project" value="UniProtKB-SubCell"/>
</dbReference>
<keyword evidence="20" id="KW-0445">Lipid transport</keyword>
<keyword evidence="15 35" id="KW-0812">Transmembrane</keyword>
<comment type="subcellular location">
    <subcellularLocation>
        <location evidence="6">Apical cell membrane</location>
    </subcellularLocation>
    <subcellularLocation>
        <location evidence="9">Cell membrane</location>
        <topology evidence="9">Multi-pass membrane protein</topology>
    </subcellularLocation>
    <subcellularLocation>
        <location evidence="8">Golgi apparatus</location>
    </subcellularLocation>
    <subcellularLocation>
        <location evidence="7">Membrane raft</location>
    </subcellularLocation>
</comment>
<feature type="disulfide bond" evidence="34">
    <location>
        <begin position="183"/>
        <end position="251"/>
    </location>
</feature>
<keyword evidence="17" id="KW-0130">Cell adhesion</keyword>
<feature type="transmembrane region" description="Helical" evidence="35">
    <location>
        <begin position="7"/>
        <end position="29"/>
    </location>
</feature>
<dbReference type="GO" id="GO:0005044">
    <property type="term" value="F:scavenger receptor activity"/>
    <property type="evidence" value="ECO:0007669"/>
    <property type="project" value="TreeGrafter"/>
</dbReference>
<evidence type="ECO:0000256" key="28">
    <source>
        <dbReference type="ARBA" id="ARBA00029966"/>
    </source>
</evidence>
<evidence type="ECO:0000256" key="34">
    <source>
        <dbReference type="PIRSR" id="PIRSR605428-52"/>
    </source>
</evidence>
<evidence type="ECO:0000256" key="12">
    <source>
        <dbReference type="ARBA" id="ARBA00022448"/>
    </source>
</evidence>
<comment type="catalytic activity">
    <reaction evidence="1">
        <text>(9Z,12Z)-octadecadienoate(out) = (9Z,12Z)-octadecadienoate(in)</text>
        <dbReference type="Rhea" id="RHEA:45264"/>
        <dbReference type="ChEBI" id="CHEBI:30245"/>
    </reaction>
    <physiologicalReaction direction="left-to-right" evidence="1">
        <dbReference type="Rhea" id="RHEA:45265"/>
    </physiologicalReaction>
</comment>
<comment type="similarity">
    <text evidence="10">Belongs to the CD36 family.</text>
</comment>
<evidence type="ECO:0000256" key="19">
    <source>
        <dbReference type="ARBA" id="ARBA00023034"/>
    </source>
</evidence>
<evidence type="ECO:0000256" key="13">
    <source>
        <dbReference type="ARBA" id="ARBA00022475"/>
    </source>
</evidence>
<organism evidence="36 37">
    <name type="scientific">Prolemur simus</name>
    <name type="common">Greater bamboo lemur</name>
    <name type="synonym">Hapalemur simus</name>
    <dbReference type="NCBI Taxonomy" id="1328070"/>
    <lineage>
        <taxon>Eukaryota</taxon>
        <taxon>Metazoa</taxon>
        <taxon>Chordata</taxon>
        <taxon>Craniata</taxon>
        <taxon>Vertebrata</taxon>
        <taxon>Euteleostomi</taxon>
        <taxon>Mammalia</taxon>
        <taxon>Eutheria</taxon>
        <taxon>Euarchontoglires</taxon>
        <taxon>Primates</taxon>
        <taxon>Strepsirrhini</taxon>
        <taxon>Lemuriformes</taxon>
        <taxon>Lemuridae</taxon>
        <taxon>Prolemur</taxon>
    </lineage>
</organism>
<feature type="site" description="Critical for TLR4-TLR6 dimerization and signaling" evidence="32">
    <location>
        <position position="403"/>
    </location>
</feature>
<dbReference type="GO" id="GO:0044539">
    <property type="term" value="P:long-chain fatty acid import into cell"/>
    <property type="evidence" value="ECO:0007669"/>
    <property type="project" value="TreeGrafter"/>
</dbReference>
<keyword evidence="22" id="KW-0564">Palmitate</keyword>
<keyword evidence="18 35" id="KW-1133">Transmembrane helix</keyword>
<evidence type="ECO:0000256" key="10">
    <source>
        <dbReference type="ARBA" id="ARBA00010532"/>
    </source>
</evidence>
<name>A0A8C8ZQD4_PROSS</name>
<dbReference type="GO" id="GO:0030169">
    <property type="term" value="F:low-density lipoprotein particle binding"/>
    <property type="evidence" value="ECO:0007669"/>
    <property type="project" value="TreeGrafter"/>
</dbReference>
<evidence type="ECO:0000256" key="18">
    <source>
        <dbReference type="ARBA" id="ARBA00022989"/>
    </source>
</evidence>
<accession>A0A8C8ZQD4</accession>
<evidence type="ECO:0000256" key="24">
    <source>
        <dbReference type="ARBA" id="ARBA00023170"/>
    </source>
</evidence>
<dbReference type="InterPro" id="IPR005428">
    <property type="entry name" value="CD36/SCARB1/SNMP1"/>
</dbReference>
<dbReference type="GO" id="GO:0005794">
    <property type="term" value="C:Golgi apparatus"/>
    <property type="evidence" value="ECO:0007669"/>
    <property type="project" value="UniProtKB-SubCell"/>
</dbReference>
<feature type="disulfide bond" evidence="34">
    <location>
        <begin position="212"/>
        <end position="273"/>
    </location>
</feature>
<evidence type="ECO:0000256" key="8">
    <source>
        <dbReference type="ARBA" id="ARBA00004555"/>
    </source>
</evidence>
<evidence type="ECO:0000256" key="20">
    <source>
        <dbReference type="ARBA" id="ARBA00023055"/>
    </source>
</evidence>
<evidence type="ECO:0000256" key="7">
    <source>
        <dbReference type="ARBA" id="ARBA00004285"/>
    </source>
</evidence>
<evidence type="ECO:0000256" key="30">
    <source>
        <dbReference type="ARBA" id="ARBA00032188"/>
    </source>
</evidence>
<dbReference type="GO" id="GO:0034383">
    <property type="term" value="P:low-density lipoprotein particle clearance"/>
    <property type="evidence" value="ECO:0007669"/>
    <property type="project" value="TreeGrafter"/>
</dbReference>
<evidence type="ECO:0000256" key="1">
    <source>
        <dbReference type="ARBA" id="ARBA00000542"/>
    </source>
</evidence>
<dbReference type="GO" id="GO:0042953">
    <property type="term" value="P:lipoprotein transport"/>
    <property type="evidence" value="ECO:0007669"/>
    <property type="project" value="TreeGrafter"/>
</dbReference>